<keyword evidence="1" id="KW-0812">Transmembrane</keyword>
<evidence type="ECO:0000256" key="1">
    <source>
        <dbReference type="SAM" id="Phobius"/>
    </source>
</evidence>
<reference evidence="4" key="1">
    <citation type="submission" date="2017-01" db="EMBL/GenBank/DDBJ databases">
        <authorList>
            <person name="Varghese N."/>
            <person name="Submissions S."/>
        </authorList>
    </citation>
    <scope>NUCLEOTIDE SEQUENCE [LARGE SCALE GENOMIC DNA]</scope>
    <source>
        <strain evidence="4">type strain: HArc-</strain>
    </source>
</reference>
<dbReference type="PANTHER" id="PTHR23521:SF2">
    <property type="entry name" value="TRANSPORTER MFS SUPERFAMILY"/>
    <property type="match status" value="1"/>
</dbReference>
<dbReference type="PROSITE" id="PS50850">
    <property type="entry name" value="MFS"/>
    <property type="match status" value="1"/>
</dbReference>
<dbReference type="GO" id="GO:0005886">
    <property type="term" value="C:plasma membrane"/>
    <property type="evidence" value="ECO:0007669"/>
    <property type="project" value="TreeGrafter"/>
</dbReference>
<dbReference type="Pfam" id="PF07690">
    <property type="entry name" value="MFS_1"/>
    <property type="match status" value="1"/>
</dbReference>
<dbReference type="Proteomes" id="UP000185936">
    <property type="component" value="Unassembled WGS sequence"/>
</dbReference>
<dbReference type="GO" id="GO:0022857">
    <property type="term" value="F:transmembrane transporter activity"/>
    <property type="evidence" value="ECO:0007669"/>
    <property type="project" value="InterPro"/>
</dbReference>
<feature type="transmembrane region" description="Helical" evidence="1">
    <location>
        <begin position="173"/>
        <end position="194"/>
    </location>
</feature>
<proteinExistence type="predicted"/>
<evidence type="ECO:0000313" key="4">
    <source>
        <dbReference type="Proteomes" id="UP000185936"/>
    </source>
</evidence>
<evidence type="ECO:0000313" key="3">
    <source>
        <dbReference type="EMBL" id="SIR94107.1"/>
    </source>
</evidence>
<feature type="transmembrane region" description="Helical" evidence="1">
    <location>
        <begin position="371"/>
        <end position="392"/>
    </location>
</feature>
<feature type="transmembrane region" description="Helical" evidence="1">
    <location>
        <begin position="340"/>
        <end position="359"/>
    </location>
</feature>
<organism evidence="3 4">
    <name type="scientific">Natronorubrum thiooxidans</name>
    <dbReference type="NCBI Taxonomy" id="308853"/>
    <lineage>
        <taxon>Archaea</taxon>
        <taxon>Methanobacteriati</taxon>
        <taxon>Methanobacteriota</taxon>
        <taxon>Stenosarchaea group</taxon>
        <taxon>Halobacteria</taxon>
        <taxon>Halobacteriales</taxon>
        <taxon>Natrialbaceae</taxon>
        <taxon>Natronorubrum</taxon>
    </lineage>
</organism>
<dbReference type="InterPro" id="IPR011701">
    <property type="entry name" value="MFS"/>
</dbReference>
<feature type="transmembrane region" description="Helical" evidence="1">
    <location>
        <begin position="85"/>
        <end position="108"/>
    </location>
</feature>
<feature type="transmembrane region" description="Helical" evidence="1">
    <location>
        <begin position="248"/>
        <end position="269"/>
    </location>
</feature>
<keyword evidence="1" id="KW-1133">Transmembrane helix</keyword>
<dbReference type="InterPro" id="IPR020846">
    <property type="entry name" value="MFS_dom"/>
</dbReference>
<dbReference type="InterPro" id="IPR036259">
    <property type="entry name" value="MFS_trans_sf"/>
</dbReference>
<accession>A0A1N7F1A7</accession>
<sequence>MHSSDRDRVVLATVVFAVLFSQLLLYPGVATLVETLGADATTSPFATTALDASMWFLVAEFAAYVAFVGVWGVASDVTGRRTPFIIAGALAGAVGYATLAVVPAVGWVSFEGVLLLRVLQGAMTIGAFSLTMTMLMDLDGGHGRNMGAAGIAIGLGAALGAPIGGQLTELDPIAPLIGAAVLLVGVGALVTVVTDRTPNRRRSARALLEGLRRRPALSIPYTFGFVDRMTAGFFALVGTLYFQEAFDLGPATTGLLLACFFAPFALLQYPMGALSDRIGRAIPIVIGSLCYGLGIVAVGAAPSVATAALAMIAVGVLGALVSPATMALVTDIAGERERGVAMAGFNIAGSLGFLGGFLIGGTVAGNYGYDLAFLAVGGLEIAIALLAAPAFLQWGLGGTTRLTGESSDRT</sequence>
<feature type="domain" description="Major facilitator superfamily (MFS) profile" evidence="2">
    <location>
        <begin position="216"/>
        <end position="410"/>
    </location>
</feature>
<dbReference type="AlphaFoldDB" id="A0A1N7F1A7"/>
<feature type="transmembrane region" description="Helical" evidence="1">
    <location>
        <begin position="307"/>
        <end position="328"/>
    </location>
</feature>
<feature type="transmembrane region" description="Helical" evidence="1">
    <location>
        <begin position="9"/>
        <end position="33"/>
    </location>
</feature>
<protein>
    <submittedName>
        <fullName evidence="3">Major Facilitator Superfamily protein</fullName>
    </submittedName>
</protein>
<dbReference type="Gene3D" id="1.20.1250.20">
    <property type="entry name" value="MFS general substrate transporter like domains"/>
    <property type="match status" value="2"/>
</dbReference>
<feature type="transmembrane region" description="Helical" evidence="1">
    <location>
        <begin position="114"/>
        <end position="135"/>
    </location>
</feature>
<dbReference type="SUPFAM" id="SSF103473">
    <property type="entry name" value="MFS general substrate transporter"/>
    <property type="match status" value="1"/>
</dbReference>
<gene>
    <name evidence="3" type="ORF">SAMN05421752_105248</name>
</gene>
<feature type="transmembrane region" description="Helical" evidence="1">
    <location>
        <begin position="281"/>
        <end position="301"/>
    </location>
</feature>
<feature type="transmembrane region" description="Helical" evidence="1">
    <location>
        <begin position="215"/>
        <end position="242"/>
    </location>
</feature>
<dbReference type="EMBL" id="FTNR01000005">
    <property type="protein sequence ID" value="SIR94107.1"/>
    <property type="molecule type" value="Genomic_DNA"/>
</dbReference>
<dbReference type="OrthoDB" id="343229at2157"/>
<dbReference type="RefSeq" id="WP_076608924.1">
    <property type="nucleotide sequence ID" value="NZ_FTNR01000005.1"/>
</dbReference>
<feature type="transmembrane region" description="Helical" evidence="1">
    <location>
        <begin position="147"/>
        <end position="167"/>
    </location>
</feature>
<feature type="transmembrane region" description="Helical" evidence="1">
    <location>
        <begin position="53"/>
        <end position="73"/>
    </location>
</feature>
<keyword evidence="1" id="KW-0472">Membrane</keyword>
<keyword evidence="4" id="KW-1185">Reference proteome</keyword>
<name>A0A1N7F1A7_9EURY</name>
<evidence type="ECO:0000259" key="2">
    <source>
        <dbReference type="PROSITE" id="PS50850"/>
    </source>
</evidence>
<dbReference type="STRING" id="308853.SAMN05421752_105248"/>
<dbReference type="PANTHER" id="PTHR23521">
    <property type="entry name" value="TRANSPORTER MFS SUPERFAMILY"/>
    <property type="match status" value="1"/>
</dbReference>